<dbReference type="GeneID" id="25915634"/>
<proteinExistence type="predicted"/>
<reference evidence="1 2" key="1">
    <citation type="submission" date="2011-02" db="EMBL/GenBank/DDBJ databases">
        <title>The Genome Sequence of Sphaeroforma arctica JP610.</title>
        <authorList>
            <consortium name="The Broad Institute Genome Sequencing Platform"/>
            <person name="Russ C."/>
            <person name="Cuomo C."/>
            <person name="Young S.K."/>
            <person name="Zeng Q."/>
            <person name="Gargeya S."/>
            <person name="Alvarado L."/>
            <person name="Berlin A."/>
            <person name="Chapman S.B."/>
            <person name="Chen Z."/>
            <person name="Freedman E."/>
            <person name="Gellesch M."/>
            <person name="Goldberg J."/>
            <person name="Griggs A."/>
            <person name="Gujja S."/>
            <person name="Heilman E."/>
            <person name="Heiman D."/>
            <person name="Howarth C."/>
            <person name="Mehta T."/>
            <person name="Neiman D."/>
            <person name="Pearson M."/>
            <person name="Roberts A."/>
            <person name="Saif S."/>
            <person name="Shea T."/>
            <person name="Shenoy N."/>
            <person name="Sisk P."/>
            <person name="Stolte C."/>
            <person name="Sykes S."/>
            <person name="White J."/>
            <person name="Yandava C."/>
            <person name="Burger G."/>
            <person name="Gray M.W."/>
            <person name="Holland P.W.H."/>
            <person name="King N."/>
            <person name="Lang F.B.F."/>
            <person name="Roger A.J."/>
            <person name="Ruiz-Trillo I."/>
            <person name="Haas B."/>
            <person name="Nusbaum C."/>
            <person name="Birren B."/>
        </authorList>
    </citation>
    <scope>NUCLEOTIDE SEQUENCE [LARGE SCALE GENOMIC DNA]</scope>
    <source>
        <strain evidence="1 2">JP610</strain>
    </source>
</reference>
<organism evidence="1 2">
    <name type="scientific">Sphaeroforma arctica JP610</name>
    <dbReference type="NCBI Taxonomy" id="667725"/>
    <lineage>
        <taxon>Eukaryota</taxon>
        <taxon>Ichthyosporea</taxon>
        <taxon>Ichthyophonida</taxon>
        <taxon>Sphaeroforma</taxon>
    </lineage>
</organism>
<dbReference type="RefSeq" id="XP_014146219.1">
    <property type="nucleotide sequence ID" value="XM_014290744.1"/>
</dbReference>
<dbReference type="EMBL" id="KQ247258">
    <property type="protein sequence ID" value="KNC72317.1"/>
    <property type="molecule type" value="Genomic_DNA"/>
</dbReference>
<keyword evidence="2" id="KW-1185">Reference proteome</keyword>
<accession>A0A0L0F6F1</accession>
<protein>
    <submittedName>
        <fullName evidence="1">Uncharacterized protein</fullName>
    </submittedName>
</protein>
<evidence type="ECO:0000313" key="2">
    <source>
        <dbReference type="Proteomes" id="UP000054560"/>
    </source>
</evidence>
<evidence type="ECO:0000313" key="1">
    <source>
        <dbReference type="EMBL" id="KNC72317.1"/>
    </source>
</evidence>
<sequence length="62" mass="7044">MQVLFKRTEYEVLEEEFVVPEMKRIQVKLKREKDRIAQKEMASAAISESAAVVSTPAATNMS</sequence>
<feature type="non-terminal residue" evidence="1">
    <location>
        <position position="62"/>
    </location>
</feature>
<dbReference type="Proteomes" id="UP000054560">
    <property type="component" value="Unassembled WGS sequence"/>
</dbReference>
<gene>
    <name evidence="1" type="ORF">SARC_15130</name>
</gene>
<name>A0A0L0F6F1_9EUKA</name>
<dbReference type="AlphaFoldDB" id="A0A0L0F6F1"/>